<dbReference type="Proteomes" id="UP001383192">
    <property type="component" value="Unassembled WGS sequence"/>
</dbReference>
<evidence type="ECO:0000313" key="2">
    <source>
        <dbReference type="Proteomes" id="UP001383192"/>
    </source>
</evidence>
<reference evidence="1 2" key="1">
    <citation type="submission" date="2024-01" db="EMBL/GenBank/DDBJ databases">
        <title>A draft genome for a cacao thread blight-causing isolate of Paramarasmius palmivorus.</title>
        <authorList>
            <person name="Baruah I.K."/>
            <person name="Bukari Y."/>
            <person name="Amoako-Attah I."/>
            <person name="Meinhardt L.W."/>
            <person name="Bailey B.A."/>
            <person name="Cohen S.P."/>
        </authorList>
    </citation>
    <scope>NUCLEOTIDE SEQUENCE [LARGE SCALE GENOMIC DNA]</scope>
    <source>
        <strain evidence="1 2">GH-12</strain>
    </source>
</reference>
<dbReference type="EMBL" id="JAYKXP010000247">
    <property type="protein sequence ID" value="KAK7017863.1"/>
    <property type="molecule type" value="Genomic_DNA"/>
</dbReference>
<gene>
    <name evidence="1" type="ORF">VNI00_018567</name>
</gene>
<name>A0AAW0AYS3_9AGAR</name>
<accession>A0AAW0AYS3</accession>
<evidence type="ECO:0000313" key="1">
    <source>
        <dbReference type="EMBL" id="KAK7017863.1"/>
    </source>
</evidence>
<comment type="caution">
    <text evidence="1">The sequence shown here is derived from an EMBL/GenBank/DDBJ whole genome shotgun (WGS) entry which is preliminary data.</text>
</comment>
<organism evidence="1 2">
    <name type="scientific">Paramarasmius palmivorus</name>
    <dbReference type="NCBI Taxonomy" id="297713"/>
    <lineage>
        <taxon>Eukaryota</taxon>
        <taxon>Fungi</taxon>
        <taxon>Dikarya</taxon>
        <taxon>Basidiomycota</taxon>
        <taxon>Agaricomycotina</taxon>
        <taxon>Agaricomycetes</taxon>
        <taxon>Agaricomycetidae</taxon>
        <taxon>Agaricales</taxon>
        <taxon>Marasmiineae</taxon>
        <taxon>Marasmiaceae</taxon>
        <taxon>Paramarasmius</taxon>
    </lineage>
</organism>
<dbReference type="AlphaFoldDB" id="A0AAW0AYS3"/>
<keyword evidence="2" id="KW-1185">Reference proteome</keyword>
<proteinExistence type="predicted"/>
<feature type="non-terminal residue" evidence="1">
    <location>
        <position position="1"/>
    </location>
</feature>
<sequence>GGLPYNRLLINELNKKQKRAVVEVFAPLLTPAIMKYLIRMVLNVPKNKVTITNEELGSPEWINGVREQNDEAYDAALECLPSLRKRREELADAEVDDPCPDCGLSLAANWNDSMGICMACGYGNESRKYD</sequence>
<protein>
    <submittedName>
        <fullName evidence="1">Uncharacterized protein</fullName>
    </submittedName>
</protein>